<evidence type="ECO:0000313" key="2">
    <source>
        <dbReference type="EMBL" id="PLT29794.1"/>
    </source>
</evidence>
<evidence type="ECO:0000256" key="1">
    <source>
        <dbReference type="SAM" id="Coils"/>
    </source>
</evidence>
<dbReference type="AlphaFoldDB" id="A0A2N5M601"/>
<sequence>MEHNEAKIHSLNSGISQLGSLVRDYEDKVRRLKNAYAQISSEQEEFHTNRQLVKEPALSAHTWAGRHARDFEEIRSEMESEYNLLSGEDTEAILQDLEDKITYYEDLISSARSRIGSMNSELNLLMN</sequence>
<comment type="caution">
    <text evidence="2">The sequence shown here is derived from an EMBL/GenBank/DDBJ whole genome shotgun (WGS) entry which is preliminary data.</text>
</comment>
<keyword evidence="1" id="KW-0175">Coiled coil</keyword>
<accession>A0A2N5M601</accession>
<feature type="coiled-coil region" evidence="1">
    <location>
        <begin position="15"/>
        <end position="45"/>
    </location>
</feature>
<protein>
    <submittedName>
        <fullName evidence="2">Uncharacterized protein</fullName>
    </submittedName>
</protein>
<organism evidence="2 3">
    <name type="scientific">Peribacillus deserti</name>
    <dbReference type="NCBI Taxonomy" id="673318"/>
    <lineage>
        <taxon>Bacteria</taxon>
        <taxon>Bacillati</taxon>
        <taxon>Bacillota</taxon>
        <taxon>Bacilli</taxon>
        <taxon>Bacillales</taxon>
        <taxon>Bacillaceae</taxon>
        <taxon>Peribacillus</taxon>
    </lineage>
</organism>
<dbReference type="Pfam" id="PF16888">
    <property type="entry name" value="YwqH-like"/>
    <property type="match status" value="1"/>
</dbReference>
<evidence type="ECO:0000313" key="3">
    <source>
        <dbReference type="Proteomes" id="UP000234748"/>
    </source>
</evidence>
<keyword evidence="3" id="KW-1185">Reference proteome</keyword>
<dbReference type="InterPro" id="IPR031681">
    <property type="entry name" value="YwqH-like"/>
</dbReference>
<reference evidence="2 3" key="1">
    <citation type="submission" date="2017-11" db="EMBL/GenBank/DDBJ databases">
        <title>Comparitive Functional Genomics of Dry Heat Resistant strains isolated from the Viking Spacecraft.</title>
        <authorList>
            <person name="Seuylemezian A."/>
            <person name="Cooper K."/>
            <person name="Vaishampayan P."/>
        </authorList>
    </citation>
    <scope>NUCLEOTIDE SEQUENCE [LARGE SCALE GENOMIC DNA]</scope>
    <source>
        <strain evidence="2 3">V1-29</strain>
    </source>
</reference>
<dbReference type="EMBL" id="PGUY01000033">
    <property type="protein sequence ID" value="PLT29794.1"/>
    <property type="molecule type" value="Genomic_DNA"/>
</dbReference>
<dbReference type="RefSeq" id="WP_101641995.1">
    <property type="nucleotide sequence ID" value="NZ_PGUY01000033.1"/>
</dbReference>
<dbReference type="Proteomes" id="UP000234748">
    <property type="component" value="Unassembled WGS sequence"/>
</dbReference>
<proteinExistence type="predicted"/>
<name>A0A2N5M601_9BACI</name>
<gene>
    <name evidence="2" type="ORF">CUU66_10850</name>
</gene>
<dbReference type="OrthoDB" id="2880932at2"/>